<name>A0A8T0Z3B6_9STRA</name>
<dbReference type="EMBL" id="RCML01000323">
    <property type="protein sequence ID" value="KAG2980870.1"/>
    <property type="molecule type" value="Genomic_DNA"/>
</dbReference>
<dbReference type="Proteomes" id="UP000736787">
    <property type="component" value="Unassembled WGS sequence"/>
</dbReference>
<proteinExistence type="predicted"/>
<dbReference type="Proteomes" id="UP000774804">
    <property type="component" value="Unassembled WGS sequence"/>
</dbReference>
<evidence type="ECO:0000313" key="6">
    <source>
        <dbReference type="Proteomes" id="UP000735874"/>
    </source>
</evidence>
<keyword evidence="1" id="KW-0812">Transmembrane</keyword>
<evidence type="ECO:0000313" key="3">
    <source>
        <dbReference type="EMBL" id="KAG2919186.1"/>
    </source>
</evidence>
<dbReference type="Proteomes" id="UP000697107">
    <property type="component" value="Unassembled WGS sequence"/>
</dbReference>
<evidence type="ECO:0000313" key="5">
    <source>
        <dbReference type="EMBL" id="KAG2980870.1"/>
    </source>
</evidence>
<sequence>MNLPRLFASFPVCVVLSLVFTLLSVGDLVLRYFLIVDQIIQKLIYR</sequence>
<protein>
    <submittedName>
        <fullName evidence="2">Uncharacterized protein</fullName>
    </submittedName>
</protein>
<evidence type="ECO:0000313" key="2">
    <source>
        <dbReference type="EMBL" id="KAG2856364.1"/>
    </source>
</evidence>
<comment type="caution">
    <text evidence="2">The sequence shown here is derived from an EMBL/GenBank/DDBJ whole genome shotgun (WGS) entry which is preliminary data.</text>
</comment>
<evidence type="ECO:0000256" key="1">
    <source>
        <dbReference type="SAM" id="Phobius"/>
    </source>
</evidence>
<dbReference type="EMBL" id="RCMI01000297">
    <property type="protein sequence ID" value="KAG2919186.1"/>
    <property type="molecule type" value="Genomic_DNA"/>
</dbReference>
<dbReference type="Proteomes" id="UP000735874">
    <property type="component" value="Unassembled WGS sequence"/>
</dbReference>
<reference evidence="2" key="1">
    <citation type="submission" date="2018-10" db="EMBL/GenBank/DDBJ databases">
        <title>Effector identification in a new, highly contiguous assembly of the strawberry crown rot pathogen Phytophthora cactorum.</title>
        <authorList>
            <person name="Armitage A.D."/>
            <person name="Nellist C.F."/>
            <person name="Bates H."/>
            <person name="Vickerstaff R.J."/>
            <person name="Harrison R.J."/>
        </authorList>
    </citation>
    <scope>NUCLEOTIDE SEQUENCE</scope>
    <source>
        <strain evidence="2">15-7</strain>
        <strain evidence="3">4032</strain>
        <strain evidence="4">4040</strain>
        <strain evidence="5">P415</strain>
    </source>
</reference>
<gene>
    <name evidence="2" type="ORF">PC113_g11637</name>
    <name evidence="3" type="ORF">PC115_g10214</name>
    <name evidence="4" type="ORF">PC117_g11529</name>
    <name evidence="5" type="ORF">PC118_g10927</name>
</gene>
<keyword evidence="1" id="KW-0472">Membrane</keyword>
<dbReference type="AlphaFoldDB" id="A0A8T0Z3B6"/>
<dbReference type="EMBL" id="RCMG01000337">
    <property type="protein sequence ID" value="KAG2856364.1"/>
    <property type="molecule type" value="Genomic_DNA"/>
</dbReference>
<organism evidence="2 6">
    <name type="scientific">Phytophthora cactorum</name>
    <dbReference type="NCBI Taxonomy" id="29920"/>
    <lineage>
        <taxon>Eukaryota</taxon>
        <taxon>Sar</taxon>
        <taxon>Stramenopiles</taxon>
        <taxon>Oomycota</taxon>
        <taxon>Peronosporomycetes</taxon>
        <taxon>Peronosporales</taxon>
        <taxon>Peronosporaceae</taxon>
        <taxon>Phytophthora</taxon>
    </lineage>
</organism>
<evidence type="ECO:0000313" key="4">
    <source>
        <dbReference type="EMBL" id="KAG2937799.1"/>
    </source>
</evidence>
<dbReference type="EMBL" id="RCMK01000300">
    <property type="protein sequence ID" value="KAG2937799.1"/>
    <property type="molecule type" value="Genomic_DNA"/>
</dbReference>
<accession>A0A8T0Z3B6</accession>
<keyword evidence="1" id="KW-1133">Transmembrane helix</keyword>
<feature type="transmembrane region" description="Helical" evidence="1">
    <location>
        <begin position="6"/>
        <end position="34"/>
    </location>
</feature>